<dbReference type="InterPro" id="IPR036249">
    <property type="entry name" value="Thioredoxin-like_sf"/>
</dbReference>
<feature type="domain" description="Phosducin" evidence="3">
    <location>
        <begin position="135"/>
        <end position="331"/>
    </location>
</feature>
<dbReference type="PANTHER" id="PTHR45809">
    <property type="entry name" value="VIRAL IAP-ASSOCIATED FACTOR HOMOLOG"/>
    <property type="match status" value="1"/>
</dbReference>
<sequence length="371" mass="42351">MGSTLRTSTLKSSLPRILLLLHEDRTQGLKGAGGTETTRDFGGGGGKGGRNAGTSIMNERGAAWDKCPSPEIANPRAGRHLYVRIHGDKFSRTSSRNQSKVTKHTREQGTMSMNQQKQTCRDFSYLNDQKQDPNEDTEWNEILRDFGILPPKEEPKDEIEEMVLRLQKEAMVKPYEKMTLAQLKEAEDEFDDEDMRAIEIYREKRLQEWKALKKKQKFGELREISGNQYVNEVTNAEKDVWVIIHLYRSSIPMCSLVNQHLSLLARKFPETKFVKAIVNSCIQHYHDNCLPTIFVYKNGQIEGKFIGIIECGGINLKLEELEWKLAEVGAIQTDLEENPKKVIVDVMVSSIRNTSIYDDTYSSNSDNDDTK</sequence>
<feature type="region of interest" description="Disordered" evidence="2">
    <location>
        <begin position="91"/>
        <end position="114"/>
    </location>
</feature>
<evidence type="ECO:0000313" key="4">
    <source>
        <dbReference type="Proteomes" id="UP001652580"/>
    </source>
</evidence>
<protein>
    <submittedName>
        <fullName evidence="5">Phosducin-like protein 2</fullName>
    </submittedName>
</protein>
<proteinExistence type="inferred from homology"/>
<dbReference type="Gene3D" id="3.40.30.10">
    <property type="entry name" value="Glutaredoxin"/>
    <property type="match status" value="1"/>
</dbReference>
<comment type="similarity">
    <text evidence="1">Belongs to the phosducin family.</text>
</comment>
<reference evidence="5" key="1">
    <citation type="submission" date="2025-08" db="UniProtKB">
        <authorList>
            <consortium name="RefSeq"/>
        </authorList>
    </citation>
    <scope>IDENTIFICATION</scope>
</reference>
<dbReference type="GeneID" id="103012439"/>
<accession>A0ABM3TJM8</accession>
<dbReference type="RefSeq" id="XP_057402293.1">
    <property type="nucleotide sequence ID" value="XM_057546310.1"/>
</dbReference>
<dbReference type="InterPro" id="IPR024253">
    <property type="entry name" value="Phosducin_thioredoxin-like_dom"/>
</dbReference>
<evidence type="ECO:0000259" key="3">
    <source>
        <dbReference type="Pfam" id="PF02114"/>
    </source>
</evidence>
<evidence type="ECO:0000256" key="1">
    <source>
        <dbReference type="ARBA" id="ARBA00009686"/>
    </source>
</evidence>
<dbReference type="CDD" id="cd02988">
    <property type="entry name" value="Phd_like_VIAF"/>
    <property type="match status" value="1"/>
</dbReference>
<dbReference type="SUPFAM" id="SSF52833">
    <property type="entry name" value="Thioredoxin-like"/>
    <property type="match status" value="1"/>
</dbReference>
<feature type="compositionally biased region" description="Gly residues" evidence="2">
    <location>
        <begin position="41"/>
        <end position="51"/>
    </location>
</feature>
<keyword evidence="4" id="KW-1185">Reference proteome</keyword>
<dbReference type="Proteomes" id="UP001652580">
    <property type="component" value="Chromosome 5"/>
</dbReference>
<organism evidence="4 5">
    <name type="scientific">Balaenoptera acutorostrata</name>
    <name type="common">Common minke whale</name>
    <name type="synonym">Balaena rostrata</name>
    <dbReference type="NCBI Taxonomy" id="9767"/>
    <lineage>
        <taxon>Eukaryota</taxon>
        <taxon>Metazoa</taxon>
        <taxon>Chordata</taxon>
        <taxon>Craniata</taxon>
        <taxon>Vertebrata</taxon>
        <taxon>Euteleostomi</taxon>
        <taxon>Mammalia</taxon>
        <taxon>Eutheria</taxon>
        <taxon>Laurasiatheria</taxon>
        <taxon>Artiodactyla</taxon>
        <taxon>Whippomorpha</taxon>
        <taxon>Cetacea</taxon>
        <taxon>Mysticeti</taxon>
        <taxon>Balaenopteridae</taxon>
        <taxon>Balaenoptera</taxon>
    </lineage>
</organism>
<gene>
    <name evidence="5" type="primary">PDCL2</name>
</gene>
<feature type="region of interest" description="Disordered" evidence="2">
    <location>
        <begin position="29"/>
        <end position="51"/>
    </location>
</feature>
<dbReference type="PANTHER" id="PTHR45809:SF1">
    <property type="entry name" value="PHOSDUCIN-LIKE PROTEIN 2"/>
    <property type="match status" value="1"/>
</dbReference>
<evidence type="ECO:0000313" key="5">
    <source>
        <dbReference type="RefSeq" id="XP_057402293.1"/>
    </source>
</evidence>
<name>A0ABM3TJM8_BALAC</name>
<dbReference type="Pfam" id="PF02114">
    <property type="entry name" value="Phosducin"/>
    <property type="match status" value="1"/>
</dbReference>
<dbReference type="InterPro" id="IPR051498">
    <property type="entry name" value="Phosducin-like_chap/apop_reg"/>
</dbReference>
<evidence type="ECO:0000256" key="2">
    <source>
        <dbReference type="SAM" id="MobiDB-lite"/>
    </source>
</evidence>